<reference evidence="3" key="3">
    <citation type="submission" date="2015-04" db="UniProtKB">
        <authorList>
            <consortium name="EnsemblPlants"/>
        </authorList>
    </citation>
    <scope>IDENTIFICATION</scope>
    <source>
        <strain evidence="3">cv. Jemalong A17</strain>
    </source>
</reference>
<keyword evidence="4" id="KW-1185">Reference proteome</keyword>
<feature type="transmembrane region" description="Helical" evidence="1">
    <location>
        <begin position="40"/>
        <end position="73"/>
    </location>
</feature>
<name>G7IHQ7_MEDTR</name>
<dbReference type="EnsemblPlants" id="AES67620">
    <property type="protein sequence ID" value="AES67620"/>
    <property type="gene ID" value="MTR_2g097370"/>
</dbReference>
<evidence type="ECO:0000313" key="3">
    <source>
        <dbReference type="EnsemblPlants" id="AES67620"/>
    </source>
</evidence>
<organism evidence="2 4">
    <name type="scientific">Medicago truncatula</name>
    <name type="common">Barrel medic</name>
    <name type="synonym">Medicago tribuloides</name>
    <dbReference type="NCBI Taxonomy" id="3880"/>
    <lineage>
        <taxon>Eukaryota</taxon>
        <taxon>Viridiplantae</taxon>
        <taxon>Streptophyta</taxon>
        <taxon>Embryophyta</taxon>
        <taxon>Tracheophyta</taxon>
        <taxon>Spermatophyta</taxon>
        <taxon>Magnoliopsida</taxon>
        <taxon>eudicotyledons</taxon>
        <taxon>Gunneridae</taxon>
        <taxon>Pentapetalae</taxon>
        <taxon>rosids</taxon>
        <taxon>fabids</taxon>
        <taxon>Fabales</taxon>
        <taxon>Fabaceae</taxon>
        <taxon>Papilionoideae</taxon>
        <taxon>50 kb inversion clade</taxon>
        <taxon>NPAAA clade</taxon>
        <taxon>Hologalegina</taxon>
        <taxon>IRL clade</taxon>
        <taxon>Trifolieae</taxon>
        <taxon>Medicago</taxon>
    </lineage>
</organism>
<accession>G7IHQ7</accession>
<keyword evidence="1" id="KW-0472">Membrane</keyword>
<dbReference type="PaxDb" id="3880-AES67620"/>
<dbReference type="AlphaFoldDB" id="G7IHQ7"/>
<reference evidence="2 4" key="1">
    <citation type="journal article" date="2011" name="Nature">
        <title>The Medicago genome provides insight into the evolution of rhizobial symbioses.</title>
        <authorList>
            <person name="Young N.D."/>
            <person name="Debelle F."/>
            <person name="Oldroyd G.E."/>
            <person name="Geurts R."/>
            <person name="Cannon S.B."/>
            <person name="Udvardi M.K."/>
            <person name="Benedito V.A."/>
            <person name="Mayer K.F."/>
            <person name="Gouzy J."/>
            <person name="Schoof H."/>
            <person name="Van de Peer Y."/>
            <person name="Proost S."/>
            <person name="Cook D.R."/>
            <person name="Meyers B.C."/>
            <person name="Spannagl M."/>
            <person name="Cheung F."/>
            <person name="De Mita S."/>
            <person name="Krishnakumar V."/>
            <person name="Gundlach H."/>
            <person name="Zhou S."/>
            <person name="Mudge J."/>
            <person name="Bharti A.K."/>
            <person name="Murray J.D."/>
            <person name="Naoumkina M.A."/>
            <person name="Rosen B."/>
            <person name="Silverstein K.A."/>
            <person name="Tang H."/>
            <person name="Rombauts S."/>
            <person name="Zhao P.X."/>
            <person name="Zhou P."/>
            <person name="Barbe V."/>
            <person name="Bardou P."/>
            <person name="Bechner M."/>
            <person name="Bellec A."/>
            <person name="Berger A."/>
            <person name="Berges H."/>
            <person name="Bidwell S."/>
            <person name="Bisseling T."/>
            <person name="Choisne N."/>
            <person name="Couloux A."/>
            <person name="Denny R."/>
            <person name="Deshpande S."/>
            <person name="Dai X."/>
            <person name="Doyle J.J."/>
            <person name="Dudez A.M."/>
            <person name="Farmer A.D."/>
            <person name="Fouteau S."/>
            <person name="Franken C."/>
            <person name="Gibelin C."/>
            <person name="Gish J."/>
            <person name="Goldstein S."/>
            <person name="Gonzalez A.J."/>
            <person name="Green P.J."/>
            <person name="Hallab A."/>
            <person name="Hartog M."/>
            <person name="Hua A."/>
            <person name="Humphray S.J."/>
            <person name="Jeong D.H."/>
            <person name="Jing Y."/>
            <person name="Jocker A."/>
            <person name="Kenton S.M."/>
            <person name="Kim D.J."/>
            <person name="Klee K."/>
            <person name="Lai H."/>
            <person name="Lang C."/>
            <person name="Lin S."/>
            <person name="Macmil S.L."/>
            <person name="Magdelenat G."/>
            <person name="Matthews L."/>
            <person name="McCorrison J."/>
            <person name="Monaghan E.L."/>
            <person name="Mun J.H."/>
            <person name="Najar F.Z."/>
            <person name="Nicholson C."/>
            <person name="Noirot C."/>
            <person name="O'Bleness M."/>
            <person name="Paule C.R."/>
            <person name="Poulain J."/>
            <person name="Prion F."/>
            <person name="Qin B."/>
            <person name="Qu C."/>
            <person name="Retzel E.F."/>
            <person name="Riddle C."/>
            <person name="Sallet E."/>
            <person name="Samain S."/>
            <person name="Samson N."/>
            <person name="Sanders I."/>
            <person name="Saurat O."/>
            <person name="Scarpelli C."/>
            <person name="Schiex T."/>
            <person name="Segurens B."/>
            <person name="Severin A.J."/>
            <person name="Sherrier D.J."/>
            <person name="Shi R."/>
            <person name="Sims S."/>
            <person name="Singer S.R."/>
            <person name="Sinharoy S."/>
            <person name="Sterck L."/>
            <person name="Viollet A."/>
            <person name="Wang B.B."/>
            <person name="Wang K."/>
            <person name="Wang M."/>
            <person name="Wang X."/>
            <person name="Warfsmann J."/>
            <person name="Weissenbach J."/>
            <person name="White D.D."/>
            <person name="White J.D."/>
            <person name="Wiley G.B."/>
            <person name="Wincker P."/>
            <person name="Xing Y."/>
            <person name="Yang L."/>
            <person name="Yao Z."/>
            <person name="Ying F."/>
            <person name="Zhai J."/>
            <person name="Zhou L."/>
            <person name="Zuber A."/>
            <person name="Denarie J."/>
            <person name="Dixon R.A."/>
            <person name="May G.D."/>
            <person name="Schwartz D.C."/>
            <person name="Rogers J."/>
            <person name="Quetier F."/>
            <person name="Town C.D."/>
            <person name="Roe B.A."/>
        </authorList>
    </citation>
    <scope>NUCLEOTIDE SEQUENCE [LARGE SCALE GENOMIC DNA]</scope>
    <source>
        <strain evidence="2">A17</strain>
        <strain evidence="3 4">cv. Jemalong A17</strain>
    </source>
</reference>
<protein>
    <submittedName>
        <fullName evidence="2">Transmembrane protein, putative</fullName>
    </submittedName>
</protein>
<keyword evidence="1" id="KW-1133">Transmembrane helix</keyword>
<evidence type="ECO:0000256" key="1">
    <source>
        <dbReference type="SAM" id="Phobius"/>
    </source>
</evidence>
<keyword evidence="1 2" id="KW-0812">Transmembrane</keyword>
<dbReference type="EMBL" id="CM001218">
    <property type="protein sequence ID" value="AES67620.1"/>
    <property type="molecule type" value="Genomic_DNA"/>
</dbReference>
<gene>
    <name evidence="2" type="ordered locus">MTR_2g097370</name>
</gene>
<sequence length="81" mass="9017">MEEDFEKEYTMFQDSFTLQLTEKSFHDVIVHTPLPPPPPIATLCIALTSVIIVSAVESCFSLFLFAIICYASLGCAKEKKA</sequence>
<evidence type="ECO:0000313" key="2">
    <source>
        <dbReference type="EMBL" id="AES67620.1"/>
    </source>
</evidence>
<evidence type="ECO:0000313" key="4">
    <source>
        <dbReference type="Proteomes" id="UP000002051"/>
    </source>
</evidence>
<dbReference type="Proteomes" id="UP000002051">
    <property type="component" value="Chromosome 2"/>
</dbReference>
<reference evidence="2 4" key="2">
    <citation type="journal article" date="2014" name="BMC Genomics">
        <title>An improved genome release (version Mt4.0) for the model legume Medicago truncatula.</title>
        <authorList>
            <person name="Tang H."/>
            <person name="Krishnakumar V."/>
            <person name="Bidwell S."/>
            <person name="Rosen B."/>
            <person name="Chan A."/>
            <person name="Zhou S."/>
            <person name="Gentzbittel L."/>
            <person name="Childs K.L."/>
            <person name="Yandell M."/>
            <person name="Gundlach H."/>
            <person name="Mayer K.F."/>
            <person name="Schwartz D.C."/>
            <person name="Town C.D."/>
        </authorList>
    </citation>
    <scope>GENOME REANNOTATION</scope>
    <source>
        <strain evidence="3 4">cv. Jemalong A17</strain>
    </source>
</reference>
<dbReference type="HOGENOM" id="CLU_2577432_0_0_1"/>
<proteinExistence type="predicted"/>